<comment type="caution">
    <text evidence="2">The sequence shown here is derived from an EMBL/GenBank/DDBJ whole genome shotgun (WGS) entry which is preliminary data.</text>
</comment>
<accession>A0A4R1CBX3</accession>
<evidence type="ECO:0000256" key="1">
    <source>
        <dbReference type="SAM" id="SignalP"/>
    </source>
</evidence>
<dbReference type="OrthoDB" id="3786347at2"/>
<reference evidence="2 3" key="1">
    <citation type="submission" date="2019-03" db="EMBL/GenBank/DDBJ databases">
        <authorList>
            <person name="Kim M.K.M."/>
        </authorList>
    </citation>
    <scope>NUCLEOTIDE SEQUENCE [LARGE SCALE GENOMIC DNA]</scope>
    <source>
        <strain evidence="2 3">18JY15-6</strain>
    </source>
</reference>
<keyword evidence="3" id="KW-1185">Reference proteome</keyword>
<feature type="signal peptide" evidence="1">
    <location>
        <begin position="1"/>
        <end position="22"/>
    </location>
</feature>
<evidence type="ECO:0000313" key="2">
    <source>
        <dbReference type="EMBL" id="TCJ28613.1"/>
    </source>
</evidence>
<dbReference type="PROSITE" id="PS51257">
    <property type="entry name" value="PROKAR_LIPOPROTEIN"/>
    <property type="match status" value="1"/>
</dbReference>
<sequence length="223" mass="22695">MTHVRRVALAALALAAVSATSACSGGPALHPGDAAVVDGHAIRLTTVDDLAADFCTLEEPGLAQQGAVLPMALLRSAAAETLVTDALLPAFAKEVGIDMATVRDGVRKEAAKQAATLPEDIRSVATARLELEGARQAVLQLVGQAGAQSPDQAVALGAQLFKAWRAKQHIDLDPRFGAVDLDALQWDGANGSLSVPADDAAAPLDQKAAAALPADQRCGSVAG</sequence>
<organism evidence="2 3">
    <name type="scientific">Nocardioides jejuensis</name>
    <dbReference type="NCBI Taxonomy" id="2502782"/>
    <lineage>
        <taxon>Bacteria</taxon>
        <taxon>Bacillati</taxon>
        <taxon>Actinomycetota</taxon>
        <taxon>Actinomycetes</taxon>
        <taxon>Propionibacteriales</taxon>
        <taxon>Nocardioidaceae</taxon>
        <taxon>Nocardioides</taxon>
    </lineage>
</organism>
<dbReference type="EMBL" id="SJZJ01000010">
    <property type="protein sequence ID" value="TCJ28613.1"/>
    <property type="molecule type" value="Genomic_DNA"/>
</dbReference>
<gene>
    <name evidence="2" type="ORF">EPD65_07855</name>
</gene>
<keyword evidence="1" id="KW-0732">Signal</keyword>
<dbReference type="AlphaFoldDB" id="A0A4R1CBX3"/>
<name>A0A4R1CBX3_9ACTN</name>
<dbReference type="RefSeq" id="WP_131582893.1">
    <property type="nucleotide sequence ID" value="NZ_SJZJ01000010.1"/>
</dbReference>
<protein>
    <recommendedName>
        <fullName evidence="4">SurA N-terminal domain-containing protein</fullName>
    </recommendedName>
</protein>
<proteinExistence type="predicted"/>
<feature type="chain" id="PRO_5021020259" description="SurA N-terminal domain-containing protein" evidence="1">
    <location>
        <begin position="23"/>
        <end position="223"/>
    </location>
</feature>
<evidence type="ECO:0000313" key="3">
    <source>
        <dbReference type="Proteomes" id="UP000295453"/>
    </source>
</evidence>
<dbReference type="Proteomes" id="UP000295453">
    <property type="component" value="Unassembled WGS sequence"/>
</dbReference>
<evidence type="ECO:0008006" key="4">
    <source>
        <dbReference type="Google" id="ProtNLM"/>
    </source>
</evidence>